<keyword evidence="2" id="KW-0614">Plasmid</keyword>
<dbReference type="InterPro" id="IPR037401">
    <property type="entry name" value="SnoaL-like"/>
</dbReference>
<organism evidence="2">
    <name type="scientific">Streptomyces sp. R33</name>
    <dbReference type="NCBI Taxonomy" id="3238629"/>
    <lineage>
        <taxon>Bacteria</taxon>
        <taxon>Bacillati</taxon>
        <taxon>Actinomycetota</taxon>
        <taxon>Actinomycetes</taxon>
        <taxon>Kitasatosporales</taxon>
        <taxon>Streptomycetaceae</taxon>
        <taxon>Streptomyces</taxon>
    </lineage>
</organism>
<name>A0AB39YIL2_9ACTN</name>
<evidence type="ECO:0000259" key="1">
    <source>
        <dbReference type="Pfam" id="PF12680"/>
    </source>
</evidence>
<dbReference type="AlphaFoldDB" id="A0AB39YIL2"/>
<dbReference type="RefSeq" id="WP_051833123.1">
    <property type="nucleotide sequence ID" value="NZ_CP165728.1"/>
</dbReference>
<geneLocation type="plasmid" evidence="2">
    <name>unnamed1</name>
</geneLocation>
<proteinExistence type="predicted"/>
<evidence type="ECO:0000313" key="2">
    <source>
        <dbReference type="EMBL" id="XDV69415.1"/>
    </source>
</evidence>
<feature type="domain" description="SnoaL-like" evidence="1">
    <location>
        <begin position="20"/>
        <end position="135"/>
    </location>
</feature>
<accession>A0AB39YIL2</accession>
<sequence>MPSTATTPRQHDRHTELWDKWMELWNGRRERADEILAPGFVLHLPQYGMPDPATLRTSEQFVAWIDAFRSSYENARIRTDLGPFADGDHVIGRWIFQGSWQHGRPAGVTAAPGTPVTLRGADILRLDDTGRIAEYWLSDDLLDVYVGLGAPLPSP</sequence>
<gene>
    <name evidence="2" type="ORF">AB5J51_41565</name>
</gene>
<dbReference type="InterPro" id="IPR032710">
    <property type="entry name" value="NTF2-like_dom_sf"/>
</dbReference>
<dbReference type="EMBL" id="CP165728">
    <property type="protein sequence ID" value="XDV69415.1"/>
    <property type="molecule type" value="Genomic_DNA"/>
</dbReference>
<reference evidence="2" key="1">
    <citation type="submission" date="2024-08" db="EMBL/GenBank/DDBJ databases">
        <authorList>
            <person name="Yu S.T."/>
        </authorList>
    </citation>
    <scope>NUCLEOTIDE SEQUENCE</scope>
    <source>
        <strain evidence="2">R33</strain>
        <plasmid evidence="2">unnamed1</plasmid>
    </source>
</reference>
<dbReference type="Pfam" id="PF12680">
    <property type="entry name" value="SnoaL_2"/>
    <property type="match status" value="1"/>
</dbReference>
<dbReference type="SUPFAM" id="SSF54427">
    <property type="entry name" value="NTF2-like"/>
    <property type="match status" value="1"/>
</dbReference>
<dbReference type="Gene3D" id="3.10.450.50">
    <property type="match status" value="1"/>
</dbReference>
<protein>
    <submittedName>
        <fullName evidence="2">Ester cyclase</fullName>
    </submittedName>
</protein>